<dbReference type="Pfam" id="PF06271">
    <property type="entry name" value="RDD"/>
    <property type="match status" value="1"/>
</dbReference>
<feature type="transmembrane region" description="Helical" evidence="6">
    <location>
        <begin position="20"/>
        <end position="43"/>
    </location>
</feature>
<evidence type="ECO:0000259" key="7">
    <source>
        <dbReference type="Pfam" id="PF06271"/>
    </source>
</evidence>
<sequence>METFPRAGFRRRLGSYVYDFLLSIAVYMFAGAIAFVVFGLLFVQGVIDNQGYEHAIDLKNNSFFYESIITGWGLFWVGFFFVFFWAKSGQTIGMRAWRLRVQNLDGSKITKKTGVKRLFFTLMGLGNLIVIFDRKNKLSLQDRFSDTEVVVLSLEANKARSGEIK</sequence>
<keyword evidence="3 6" id="KW-0812">Transmembrane</keyword>
<dbReference type="Proteomes" id="UP001301442">
    <property type="component" value="Chromosome"/>
</dbReference>
<dbReference type="PANTHER" id="PTHR36115:SF10">
    <property type="entry name" value="RDD DOMAIN-CONTAINING PROTEIN"/>
    <property type="match status" value="1"/>
</dbReference>
<evidence type="ECO:0000256" key="1">
    <source>
        <dbReference type="ARBA" id="ARBA00004651"/>
    </source>
</evidence>
<keyword evidence="4 6" id="KW-1133">Transmembrane helix</keyword>
<gene>
    <name evidence="8" type="ORF">RI844_17890</name>
</gene>
<evidence type="ECO:0000313" key="8">
    <source>
        <dbReference type="EMBL" id="WOH37215.1"/>
    </source>
</evidence>
<evidence type="ECO:0000256" key="2">
    <source>
        <dbReference type="ARBA" id="ARBA00022475"/>
    </source>
</evidence>
<dbReference type="RefSeq" id="WP_348396007.1">
    <property type="nucleotide sequence ID" value="NZ_CP136600.1"/>
</dbReference>
<evidence type="ECO:0000313" key="9">
    <source>
        <dbReference type="Proteomes" id="UP001301442"/>
    </source>
</evidence>
<name>A0ABZ0GNB9_9GAMM</name>
<evidence type="ECO:0000256" key="6">
    <source>
        <dbReference type="SAM" id="Phobius"/>
    </source>
</evidence>
<feature type="transmembrane region" description="Helical" evidence="6">
    <location>
        <begin position="63"/>
        <end position="86"/>
    </location>
</feature>
<dbReference type="InterPro" id="IPR051791">
    <property type="entry name" value="Pra-immunoreactive"/>
</dbReference>
<organism evidence="8 9">
    <name type="scientific">Thalassotalea fonticola</name>
    <dbReference type="NCBI Taxonomy" id="3065649"/>
    <lineage>
        <taxon>Bacteria</taxon>
        <taxon>Pseudomonadati</taxon>
        <taxon>Pseudomonadota</taxon>
        <taxon>Gammaproteobacteria</taxon>
        <taxon>Alteromonadales</taxon>
        <taxon>Colwelliaceae</taxon>
        <taxon>Thalassotalea</taxon>
    </lineage>
</organism>
<keyword evidence="5 6" id="KW-0472">Membrane</keyword>
<keyword evidence="2" id="KW-1003">Cell membrane</keyword>
<dbReference type="PANTHER" id="PTHR36115">
    <property type="entry name" value="PROLINE-RICH ANTIGEN HOMOLOG-RELATED"/>
    <property type="match status" value="1"/>
</dbReference>
<feature type="domain" description="RDD" evidence="7">
    <location>
        <begin position="7"/>
        <end position="145"/>
    </location>
</feature>
<accession>A0ABZ0GNB9</accession>
<comment type="subcellular location">
    <subcellularLocation>
        <location evidence="1">Cell membrane</location>
        <topology evidence="1">Multi-pass membrane protein</topology>
    </subcellularLocation>
</comment>
<keyword evidence="9" id="KW-1185">Reference proteome</keyword>
<dbReference type="InterPro" id="IPR010432">
    <property type="entry name" value="RDD"/>
</dbReference>
<protein>
    <submittedName>
        <fullName evidence="8">RDD family protein</fullName>
    </submittedName>
</protein>
<reference evidence="8 9" key="1">
    <citation type="submission" date="2023-09" db="EMBL/GenBank/DDBJ databases">
        <authorList>
            <person name="Qi X."/>
        </authorList>
    </citation>
    <scope>NUCLEOTIDE SEQUENCE [LARGE SCALE GENOMIC DNA]</scope>
    <source>
        <strain evidence="8 9">S1-1</strain>
    </source>
</reference>
<proteinExistence type="predicted"/>
<evidence type="ECO:0000256" key="3">
    <source>
        <dbReference type="ARBA" id="ARBA00022692"/>
    </source>
</evidence>
<evidence type="ECO:0000256" key="4">
    <source>
        <dbReference type="ARBA" id="ARBA00022989"/>
    </source>
</evidence>
<dbReference type="EMBL" id="CP136600">
    <property type="protein sequence ID" value="WOH37215.1"/>
    <property type="molecule type" value="Genomic_DNA"/>
</dbReference>
<evidence type="ECO:0000256" key="5">
    <source>
        <dbReference type="ARBA" id="ARBA00023136"/>
    </source>
</evidence>